<keyword evidence="1" id="KW-0732">Signal</keyword>
<dbReference type="HOGENOM" id="CLU_1715183_0_0_1"/>
<keyword evidence="3" id="KW-1185">Reference proteome</keyword>
<dbReference type="STRING" id="7260.B4MU80"/>
<dbReference type="OrthoDB" id="7988812at2759"/>
<protein>
    <recommendedName>
        <fullName evidence="4">Protein quiver</fullName>
    </recommendedName>
</protein>
<dbReference type="OMA" id="THQLHGC"/>
<reference evidence="2 3" key="1">
    <citation type="journal article" date="2007" name="Nature">
        <title>Evolution of genes and genomes on the Drosophila phylogeny.</title>
        <authorList>
            <consortium name="Drosophila 12 Genomes Consortium"/>
            <person name="Clark A.G."/>
            <person name="Eisen M.B."/>
            <person name="Smith D.R."/>
            <person name="Bergman C.M."/>
            <person name="Oliver B."/>
            <person name="Markow T.A."/>
            <person name="Kaufman T.C."/>
            <person name="Kellis M."/>
            <person name="Gelbart W."/>
            <person name="Iyer V.N."/>
            <person name="Pollard D.A."/>
            <person name="Sackton T.B."/>
            <person name="Larracuente A.M."/>
            <person name="Singh N.D."/>
            <person name="Abad J.P."/>
            <person name="Abt D.N."/>
            <person name="Adryan B."/>
            <person name="Aguade M."/>
            <person name="Akashi H."/>
            <person name="Anderson W.W."/>
            <person name="Aquadro C.F."/>
            <person name="Ardell D.H."/>
            <person name="Arguello R."/>
            <person name="Artieri C.G."/>
            <person name="Barbash D.A."/>
            <person name="Barker D."/>
            <person name="Barsanti P."/>
            <person name="Batterham P."/>
            <person name="Batzoglou S."/>
            <person name="Begun D."/>
            <person name="Bhutkar A."/>
            <person name="Blanco E."/>
            <person name="Bosak S.A."/>
            <person name="Bradley R.K."/>
            <person name="Brand A.D."/>
            <person name="Brent M.R."/>
            <person name="Brooks A.N."/>
            <person name="Brown R.H."/>
            <person name="Butlin R.K."/>
            <person name="Caggese C."/>
            <person name="Calvi B.R."/>
            <person name="Bernardo de Carvalho A."/>
            <person name="Caspi A."/>
            <person name="Castrezana S."/>
            <person name="Celniker S.E."/>
            <person name="Chang J.L."/>
            <person name="Chapple C."/>
            <person name="Chatterji S."/>
            <person name="Chinwalla A."/>
            <person name="Civetta A."/>
            <person name="Clifton S.W."/>
            <person name="Comeron J.M."/>
            <person name="Costello J.C."/>
            <person name="Coyne J.A."/>
            <person name="Daub J."/>
            <person name="David R.G."/>
            <person name="Delcher A.L."/>
            <person name="Delehaunty K."/>
            <person name="Do C.B."/>
            <person name="Ebling H."/>
            <person name="Edwards K."/>
            <person name="Eickbush T."/>
            <person name="Evans J.D."/>
            <person name="Filipski A."/>
            <person name="Findeiss S."/>
            <person name="Freyhult E."/>
            <person name="Fulton L."/>
            <person name="Fulton R."/>
            <person name="Garcia A.C."/>
            <person name="Gardiner A."/>
            <person name="Garfield D.A."/>
            <person name="Garvin B.E."/>
            <person name="Gibson G."/>
            <person name="Gilbert D."/>
            <person name="Gnerre S."/>
            <person name="Godfrey J."/>
            <person name="Good R."/>
            <person name="Gotea V."/>
            <person name="Gravely B."/>
            <person name="Greenberg A.J."/>
            <person name="Griffiths-Jones S."/>
            <person name="Gross S."/>
            <person name="Guigo R."/>
            <person name="Gustafson E.A."/>
            <person name="Haerty W."/>
            <person name="Hahn M.W."/>
            <person name="Halligan D.L."/>
            <person name="Halpern A.L."/>
            <person name="Halter G.M."/>
            <person name="Han M.V."/>
            <person name="Heger A."/>
            <person name="Hillier L."/>
            <person name="Hinrichs A.S."/>
            <person name="Holmes I."/>
            <person name="Hoskins R.A."/>
            <person name="Hubisz M.J."/>
            <person name="Hultmark D."/>
            <person name="Huntley M.A."/>
            <person name="Jaffe D.B."/>
            <person name="Jagadeeshan S."/>
            <person name="Jeck W.R."/>
            <person name="Johnson J."/>
            <person name="Jones C.D."/>
            <person name="Jordan W.C."/>
            <person name="Karpen G.H."/>
            <person name="Kataoka E."/>
            <person name="Keightley P.D."/>
            <person name="Kheradpour P."/>
            <person name="Kirkness E.F."/>
            <person name="Koerich L.B."/>
            <person name="Kristiansen K."/>
            <person name="Kudrna D."/>
            <person name="Kulathinal R.J."/>
            <person name="Kumar S."/>
            <person name="Kwok R."/>
            <person name="Lander E."/>
            <person name="Langley C.H."/>
            <person name="Lapoint R."/>
            <person name="Lazzaro B.P."/>
            <person name="Lee S.J."/>
            <person name="Levesque L."/>
            <person name="Li R."/>
            <person name="Lin C.F."/>
            <person name="Lin M.F."/>
            <person name="Lindblad-Toh K."/>
            <person name="Llopart A."/>
            <person name="Long M."/>
            <person name="Low L."/>
            <person name="Lozovsky E."/>
            <person name="Lu J."/>
            <person name="Luo M."/>
            <person name="Machado C.A."/>
            <person name="Makalowski W."/>
            <person name="Marzo M."/>
            <person name="Matsuda M."/>
            <person name="Matzkin L."/>
            <person name="McAllister B."/>
            <person name="McBride C.S."/>
            <person name="McKernan B."/>
            <person name="McKernan K."/>
            <person name="Mendez-Lago M."/>
            <person name="Minx P."/>
            <person name="Mollenhauer M.U."/>
            <person name="Montooth K."/>
            <person name="Mount S.M."/>
            <person name="Mu X."/>
            <person name="Myers E."/>
            <person name="Negre B."/>
            <person name="Newfeld S."/>
            <person name="Nielsen R."/>
            <person name="Noor M.A."/>
            <person name="O'Grady P."/>
            <person name="Pachter L."/>
            <person name="Papaceit M."/>
            <person name="Parisi M.J."/>
            <person name="Parisi M."/>
            <person name="Parts L."/>
            <person name="Pedersen J.S."/>
            <person name="Pesole G."/>
            <person name="Phillippy A.M."/>
            <person name="Ponting C.P."/>
            <person name="Pop M."/>
            <person name="Porcelli D."/>
            <person name="Powell J.R."/>
            <person name="Prohaska S."/>
            <person name="Pruitt K."/>
            <person name="Puig M."/>
            <person name="Quesneville H."/>
            <person name="Ram K.R."/>
            <person name="Rand D."/>
            <person name="Rasmussen M.D."/>
            <person name="Reed L.K."/>
            <person name="Reenan R."/>
            <person name="Reily A."/>
            <person name="Remington K.A."/>
            <person name="Rieger T.T."/>
            <person name="Ritchie M.G."/>
            <person name="Robin C."/>
            <person name="Rogers Y.H."/>
            <person name="Rohde C."/>
            <person name="Rozas J."/>
            <person name="Rubenfield M.J."/>
            <person name="Ruiz A."/>
            <person name="Russo S."/>
            <person name="Salzberg S.L."/>
            <person name="Sanchez-Gracia A."/>
            <person name="Saranga D.J."/>
            <person name="Sato H."/>
            <person name="Schaeffer S.W."/>
            <person name="Schatz M.C."/>
            <person name="Schlenke T."/>
            <person name="Schwartz R."/>
            <person name="Segarra C."/>
            <person name="Singh R.S."/>
            <person name="Sirot L."/>
            <person name="Sirota M."/>
            <person name="Sisneros N.B."/>
            <person name="Smith C.D."/>
            <person name="Smith T.F."/>
            <person name="Spieth J."/>
            <person name="Stage D.E."/>
            <person name="Stark A."/>
            <person name="Stephan W."/>
            <person name="Strausberg R.L."/>
            <person name="Strempel S."/>
            <person name="Sturgill D."/>
            <person name="Sutton G."/>
            <person name="Sutton G.G."/>
            <person name="Tao W."/>
            <person name="Teichmann S."/>
            <person name="Tobari Y.N."/>
            <person name="Tomimura Y."/>
            <person name="Tsolas J.M."/>
            <person name="Valente V.L."/>
            <person name="Venter E."/>
            <person name="Venter J.C."/>
            <person name="Vicario S."/>
            <person name="Vieira F.G."/>
            <person name="Vilella A.J."/>
            <person name="Villasante A."/>
            <person name="Walenz B."/>
            <person name="Wang J."/>
            <person name="Wasserman M."/>
            <person name="Watts T."/>
            <person name="Wilson D."/>
            <person name="Wilson R.K."/>
            <person name="Wing R.A."/>
            <person name="Wolfner M.F."/>
            <person name="Wong A."/>
            <person name="Wong G.K."/>
            <person name="Wu C.I."/>
            <person name="Wu G."/>
            <person name="Yamamoto D."/>
            <person name="Yang H.P."/>
            <person name="Yang S.P."/>
            <person name="Yorke J.A."/>
            <person name="Yoshida K."/>
            <person name="Zdobnov E."/>
            <person name="Zhang P."/>
            <person name="Zhang Y."/>
            <person name="Zimin A.V."/>
            <person name="Baldwin J."/>
            <person name="Abdouelleil A."/>
            <person name="Abdulkadir J."/>
            <person name="Abebe A."/>
            <person name="Abera B."/>
            <person name="Abreu J."/>
            <person name="Acer S.C."/>
            <person name="Aftuck L."/>
            <person name="Alexander A."/>
            <person name="An P."/>
            <person name="Anderson E."/>
            <person name="Anderson S."/>
            <person name="Arachi H."/>
            <person name="Azer M."/>
            <person name="Bachantsang P."/>
            <person name="Barry A."/>
            <person name="Bayul T."/>
            <person name="Berlin A."/>
            <person name="Bessette D."/>
            <person name="Bloom T."/>
            <person name="Blye J."/>
            <person name="Boguslavskiy L."/>
            <person name="Bonnet C."/>
            <person name="Boukhgalter B."/>
            <person name="Bourzgui I."/>
            <person name="Brown A."/>
            <person name="Cahill P."/>
            <person name="Channer S."/>
            <person name="Cheshatsang Y."/>
            <person name="Chuda L."/>
            <person name="Citroen M."/>
            <person name="Collymore A."/>
            <person name="Cooke P."/>
            <person name="Costello M."/>
            <person name="D'Aco K."/>
            <person name="Daza R."/>
            <person name="De Haan G."/>
            <person name="DeGray S."/>
            <person name="DeMaso C."/>
            <person name="Dhargay N."/>
            <person name="Dooley K."/>
            <person name="Dooley E."/>
            <person name="Doricent M."/>
            <person name="Dorje P."/>
            <person name="Dorjee K."/>
            <person name="Dupes A."/>
            <person name="Elong R."/>
            <person name="Falk J."/>
            <person name="Farina A."/>
            <person name="Faro S."/>
            <person name="Ferguson D."/>
            <person name="Fisher S."/>
            <person name="Foley C.D."/>
            <person name="Franke A."/>
            <person name="Friedrich D."/>
            <person name="Gadbois L."/>
            <person name="Gearin G."/>
            <person name="Gearin C.R."/>
            <person name="Giannoukos G."/>
            <person name="Goode T."/>
            <person name="Graham J."/>
            <person name="Grandbois E."/>
            <person name="Grewal S."/>
            <person name="Gyaltsen K."/>
            <person name="Hafez N."/>
            <person name="Hagos B."/>
            <person name="Hall J."/>
            <person name="Henson C."/>
            <person name="Hollinger A."/>
            <person name="Honan T."/>
            <person name="Huard M.D."/>
            <person name="Hughes L."/>
            <person name="Hurhula B."/>
            <person name="Husby M.E."/>
            <person name="Kamat A."/>
            <person name="Kanga B."/>
            <person name="Kashin S."/>
            <person name="Khazanovich D."/>
            <person name="Kisner P."/>
            <person name="Lance K."/>
            <person name="Lara M."/>
            <person name="Lee W."/>
            <person name="Lennon N."/>
            <person name="Letendre F."/>
            <person name="LeVine R."/>
            <person name="Lipovsky A."/>
            <person name="Liu X."/>
            <person name="Liu J."/>
            <person name="Liu S."/>
            <person name="Lokyitsang T."/>
            <person name="Lokyitsang Y."/>
            <person name="Lubonja R."/>
            <person name="Lui A."/>
            <person name="MacDonald P."/>
            <person name="Magnisalis V."/>
            <person name="Maru K."/>
            <person name="Matthews C."/>
            <person name="McCusker W."/>
            <person name="McDonough S."/>
            <person name="Mehta T."/>
            <person name="Meldrim J."/>
            <person name="Meneus L."/>
            <person name="Mihai O."/>
            <person name="Mihalev A."/>
            <person name="Mihova T."/>
            <person name="Mittelman R."/>
            <person name="Mlenga V."/>
            <person name="Montmayeur A."/>
            <person name="Mulrain L."/>
            <person name="Navidi A."/>
            <person name="Naylor J."/>
            <person name="Negash T."/>
            <person name="Nguyen T."/>
            <person name="Nguyen N."/>
            <person name="Nicol R."/>
            <person name="Norbu C."/>
            <person name="Norbu N."/>
            <person name="Novod N."/>
            <person name="O'Neill B."/>
            <person name="Osman S."/>
            <person name="Markiewicz E."/>
            <person name="Oyono O.L."/>
            <person name="Patti C."/>
            <person name="Phunkhang P."/>
            <person name="Pierre F."/>
            <person name="Priest M."/>
            <person name="Raghuraman S."/>
            <person name="Rege F."/>
            <person name="Reyes R."/>
            <person name="Rise C."/>
            <person name="Rogov P."/>
            <person name="Ross K."/>
            <person name="Ryan E."/>
            <person name="Settipalli S."/>
            <person name="Shea T."/>
            <person name="Sherpa N."/>
            <person name="Shi L."/>
            <person name="Shih D."/>
            <person name="Sparrow T."/>
            <person name="Spaulding J."/>
            <person name="Stalker J."/>
            <person name="Stange-Thomann N."/>
            <person name="Stavropoulos S."/>
            <person name="Stone C."/>
            <person name="Strader C."/>
            <person name="Tesfaye S."/>
            <person name="Thomson T."/>
            <person name="Thoulutsang Y."/>
            <person name="Thoulutsang D."/>
            <person name="Topham K."/>
            <person name="Topping I."/>
            <person name="Tsamla T."/>
            <person name="Vassiliev H."/>
            <person name="Vo A."/>
            <person name="Wangchuk T."/>
            <person name="Wangdi T."/>
            <person name="Weiand M."/>
            <person name="Wilkinson J."/>
            <person name="Wilson A."/>
            <person name="Yadav S."/>
            <person name="Young G."/>
            <person name="Yu Q."/>
            <person name="Zembek L."/>
            <person name="Zhong D."/>
            <person name="Zimmer A."/>
            <person name="Zwirko Z."/>
            <person name="Jaffe D.B."/>
            <person name="Alvarez P."/>
            <person name="Brockman W."/>
            <person name="Butler J."/>
            <person name="Chin C."/>
            <person name="Gnerre S."/>
            <person name="Grabherr M."/>
            <person name="Kleber M."/>
            <person name="Mauceli E."/>
            <person name="MacCallum I."/>
        </authorList>
    </citation>
    <scope>NUCLEOTIDE SEQUENCE [LARGE SCALE GENOMIC DNA]</scope>
    <source>
        <strain evidence="3">Tucson 14030-0811.24</strain>
    </source>
</reference>
<feature type="signal peptide" evidence="1">
    <location>
        <begin position="1"/>
        <end position="22"/>
    </location>
</feature>
<accession>B4MU80</accession>
<dbReference type="EMBL" id="CH963852">
    <property type="protein sequence ID" value="EDW75669.1"/>
    <property type="molecule type" value="Genomic_DNA"/>
</dbReference>
<feature type="chain" id="PRO_5002818605" description="Protein quiver" evidence="1">
    <location>
        <begin position="23"/>
        <end position="151"/>
    </location>
</feature>
<gene>
    <name evidence="2" type="primary">Dwil\GK23997</name>
    <name evidence="2" type="ORF">Dwil_GK23997</name>
</gene>
<evidence type="ECO:0000313" key="3">
    <source>
        <dbReference type="Proteomes" id="UP000007798"/>
    </source>
</evidence>
<proteinExistence type="predicted"/>
<sequence length="151" mass="16595">MYKKTLIATILVAFICVQFASSLTCYTCVTEADCKKPKKTTCTNQAANETSSHLAVYHQNVANITSSSRFDCLALKYTYMNNTVHRLHGCIHPTVNACNLALKPAYATWNKTWCSVCSGNKCNKNPAGKMSNSFYTILTATVGLVLAKMYA</sequence>
<evidence type="ECO:0008006" key="4">
    <source>
        <dbReference type="Google" id="ProtNLM"/>
    </source>
</evidence>
<dbReference type="KEGG" id="dwi:6641690"/>
<dbReference type="AlphaFoldDB" id="B4MU80"/>
<dbReference type="InParanoid" id="B4MU80"/>
<organism evidence="2 3">
    <name type="scientific">Drosophila willistoni</name>
    <name type="common">Fruit fly</name>
    <dbReference type="NCBI Taxonomy" id="7260"/>
    <lineage>
        <taxon>Eukaryota</taxon>
        <taxon>Metazoa</taxon>
        <taxon>Ecdysozoa</taxon>
        <taxon>Arthropoda</taxon>
        <taxon>Hexapoda</taxon>
        <taxon>Insecta</taxon>
        <taxon>Pterygota</taxon>
        <taxon>Neoptera</taxon>
        <taxon>Endopterygota</taxon>
        <taxon>Diptera</taxon>
        <taxon>Brachycera</taxon>
        <taxon>Muscomorpha</taxon>
        <taxon>Ephydroidea</taxon>
        <taxon>Drosophilidae</taxon>
        <taxon>Drosophila</taxon>
        <taxon>Sophophora</taxon>
    </lineage>
</organism>
<dbReference type="eggNOG" id="ENOG502TKX1">
    <property type="taxonomic scope" value="Eukaryota"/>
</dbReference>
<dbReference type="PhylomeDB" id="B4MU80"/>
<evidence type="ECO:0000256" key="1">
    <source>
        <dbReference type="SAM" id="SignalP"/>
    </source>
</evidence>
<evidence type="ECO:0000313" key="2">
    <source>
        <dbReference type="EMBL" id="EDW75669.1"/>
    </source>
</evidence>
<name>B4MU80_DROWI</name>
<dbReference type="Proteomes" id="UP000007798">
    <property type="component" value="Unassembled WGS sequence"/>
</dbReference>